<evidence type="ECO:0000313" key="3">
    <source>
        <dbReference type="Proteomes" id="UP000678393"/>
    </source>
</evidence>
<keyword evidence="3" id="KW-1185">Reference proteome</keyword>
<sequence>LGEEPDVASNEQNQPPKGEPSLKRFHKVDAAAGPSSQATAKAADVDGQENESFVTPA</sequence>
<reference evidence="2" key="1">
    <citation type="submission" date="2021-04" db="EMBL/GenBank/DDBJ databases">
        <authorList>
            <consortium name="Molecular Ecology Group"/>
        </authorList>
    </citation>
    <scope>NUCLEOTIDE SEQUENCE</scope>
</reference>
<protein>
    <submittedName>
        <fullName evidence="2">Uncharacterized protein</fullName>
    </submittedName>
</protein>
<evidence type="ECO:0000256" key="1">
    <source>
        <dbReference type="SAM" id="MobiDB-lite"/>
    </source>
</evidence>
<organism evidence="2 3">
    <name type="scientific">Candidula unifasciata</name>
    <dbReference type="NCBI Taxonomy" id="100452"/>
    <lineage>
        <taxon>Eukaryota</taxon>
        <taxon>Metazoa</taxon>
        <taxon>Spiralia</taxon>
        <taxon>Lophotrochozoa</taxon>
        <taxon>Mollusca</taxon>
        <taxon>Gastropoda</taxon>
        <taxon>Heterobranchia</taxon>
        <taxon>Euthyneura</taxon>
        <taxon>Panpulmonata</taxon>
        <taxon>Eupulmonata</taxon>
        <taxon>Stylommatophora</taxon>
        <taxon>Helicina</taxon>
        <taxon>Helicoidea</taxon>
        <taxon>Geomitridae</taxon>
        <taxon>Candidula</taxon>
    </lineage>
</organism>
<accession>A0A8S4A8A4</accession>
<gene>
    <name evidence="2" type="ORF">CUNI_LOCUS20784</name>
</gene>
<feature type="non-terminal residue" evidence="2">
    <location>
        <position position="57"/>
    </location>
</feature>
<dbReference type="EMBL" id="CAJHNH020008057">
    <property type="protein sequence ID" value="CAG5135226.1"/>
    <property type="molecule type" value="Genomic_DNA"/>
</dbReference>
<comment type="caution">
    <text evidence="2">The sequence shown here is derived from an EMBL/GenBank/DDBJ whole genome shotgun (WGS) entry which is preliminary data.</text>
</comment>
<evidence type="ECO:0000313" key="2">
    <source>
        <dbReference type="EMBL" id="CAG5135226.1"/>
    </source>
</evidence>
<proteinExistence type="predicted"/>
<name>A0A8S4A8A4_9EUPU</name>
<dbReference type="AlphaFoldDB" id="A0A8S4A8A4"/>
<feature type="region of interest" description="Disordered" evidence="1">
    <location>
        <begin position="1"/>
        <end position="57"/>
    </location>
</feature>
<feature type="non-terminal residue" evidence="2">
    <location>
        <position position="1"/>
    </location>
</feature>
<dbReference type="Proteomes" id="UP000678393">
    <property type="component" value="Unassembled WGS sequence"/>
</dbReference>